<evidence type="ECO:0000313" key="4">
    <source>
        <dbReference type="EMBL" id="RSI27930.1"/>
    </source>
</evidence>
<gene>
    <name evidence="3" type="primary">immR_3</name>
    <name evidence="4" type="synonym">immR_2</name>
    <name evidence="4" type="ORF">D8879_11280</name>
    <name evidence="3" type="ORF">D8888_11030</name>
</gene>
<dbReference type="InterPro" id="IPR010982">
    <property type="entry name" value="Lambda_DNA-bd_dom_sf"/>
</dbReference>
<evidence type="ECO:0000259" key="2">
    <source>
        <dbReference type="PROSITE" id="PS50943"/>
    </source>
</evidence>
<dbReference type="EMBL" id="RJMT01000020">
    <property type="protein sequence ID" value="RSI27930.1"/>
    <property type="molecule type" value="Genomic_DNA"/>
</dbReference>
<feature type="domain" description="HTH cro/C1-type" evidence="2">
    <location>
        <begin position="6"/>
        <end position="60"/>
    </location>
</feature>
<accession>A0AAE8FXS2</accession>
<organism evidence="3 5">
    <name type="scientific">Streptococcus sanguinis</name>
    <dbReference type="NCBI Taxonomy" id="1305"/>
    <lineage>
        <taxon>Bacteria</taxon>
        <taxon>Bacillati</taxon>
        <taxon>Bacillota</taxon>
        <taxon>Bacilli</taxon>
        <taxon>Lactobacillales</taxon>
        <taxon>Streptococcaceae</taxon>
        <taxon>Streptococcus</taxon>
    </lineage>
</organism>
<dbReference type="RefSeq" id="WP_061592347.1">
    <property type="nucleotide sequence ID" value="NZ_CP071419.1"/>
</dbReference>
<dbReference type="Proteomes" id="UP000272846">
    <property type="component" value="Unassembled WGS sequence"/>
</dbReference>
<dbReference type="SUPFAM" id="SSF47413">
    <property type="entry name" value="lambda repressor-like DNA-binding domains"/>
    <property type="match status" value="1"/>
</dbReference>
<dbReference type="Proteomes" id="UP000273966">
    <property type="component" value="Unassembled WGS sequence"/>
</dbReference>
<dbReference type="Gene3D" id="1.10.260.40">
    <property type="entry name" value="lambda repressor-like DNA-binding domains"/>
    <property type="match status" value="1"/>
</dbReference>
<keyword evidence="1" id="KW-0238">DNA-binding</keyword>
<evidence type="ECO:0000313" key="3">
    <source>
        <dbReference type="EMBL" id="RSI06786.1"/>
    </source>
</evidence>
<dbReference type="SMART" id="SM00530">
    <property type="entry name" value="HTH_XRE"/>
    <property type="match status" value="1"/>
</dbReference>
<protein>
    <submittedName>
        <fullName evidence="3">HTH-type transcriptional regulator ImmR</fullName>
    </submittedName>
</protein>
<comment type="caution">
    <text evidence="3">The sequence shown here is derived from an EMBL/GenBank/DDBJ whole genome shotgun (WGS) entry which is preliminary data.</text>
</comment>
<dbReference type="PANTHER" id="PTHR46558:SF11">
    <property type="entry name" value="HTH-TYPE TRANSCRIPTIONAL REGULATOR XRE"/>
    <property type="match status" value="1"/>
</dbReference>
<evidence type="ECO:0000313" key="5">
    <source>
        <dbReference type="Proteomes" id="UP000272846"/>
    </source>
</evidence>
<proteinExistence type="predicted"/>
<dbReference type="AlphaFoldDB" id="A0AAE8FXS2"/>
<evidence type="ECO:0000256" key="1">
    <source>
        <dbReference type="ARBA" id="ARBA00023125"/>
    </source>
</evidence>
<name>A0AAE8FXS2_STRSA</name>
<dbReference type="CDD" id="cd00093">
    <property type="entry name" value="HTH_XRE"/>
    <property type="match status" value="1"/>
</dbReference>
<reference evidence="5 6" key="1">
    <citation type="submission" date="2018-11" db="EMBL/GenBank/DDBJ databases">
        <title>Species Designations Belie Phenotypic and Genotypic Heterogeneity in Oral Streptococci.</title>
        <authorList>
            <person name="Velsko I."/>
        </authorList>
    </citation>
    <scope>NUCLEOTIDE SEQUENCE [LARGE SCALE GENOMIC DNA]</scope>
    <source>
        <strain evidence="4 6">BCC16</strain>
        <strain evidence="3 5">KLC04</strain>
    </source>
</reference>
<dbReference type="Pfam" id="PF01381">
    <property type="entry name" value="HTH_3"/>
    <property type="match status" value="1"/>
</dbReference>
<dbReference type="PROSITE" id="PS50943">
    <property type="entry name" value="HTH_CROC1"/>
    <property type="match status" value="1"/>
</dbReference>
<sequence>MFPERLKALRLEAGLTQKQISETLGINQPQYARWEKGGREPSKETLQKFAELFNVSVDYLLGNTDVKNQPESALESAEFMFRKTVDDFNLTKEQQEQFKIDINNFIEMRRKAFEEDKNQE</sequence>
<evidence type="ECO:0000313" key="6">
    <source>
        <dbReference type="Proteomes" id="UP000273966"/>
    </source>
</evidence>
<dbReference type="PANTHER" id="PTHR46558">
    <property type="entry name" value="TRACRIPTIONAL REGULATORY PROTEIN-RELATED-RELATED"/>
    <property type="match status" value="1"/>
</dbReference>
<dbReference type="InterPro" id="IPR001387">
    <property type="entry name" value="Cro/C1-type_HTH"/>
</dbReference>
<dbReference type="EMBL" id="RJMK01000010">
    <property type="protein sequence ID" value="RSI06786.1"/>
    <property type="molecule type" value="Genomic_DNA"/>
</dbReference>
<dbReference type="GO" id="GO:0003677">
    <property type="term" value="F:DNA binding"/>
    <property type="evidence" value="ECO:0007669"/>
    <property type="project" value="UniProtKB-KW"/>
</dbReference>